<comment type="function">
    <text evidence="3">With LigD forms a non-homologous end joining (NHEJ) DNA repair enzyme, which repairs dsDNA breaks with reduced fidelity. Binds linear dsDNA with 5'- and 3'- overhangs but not closed circular dsDNA nor ssDNA. Recruits and stimulates the ligase activity of LigD.</text>
</comment>
<sequence>MPSTAWSGSISFGLVSIPVKLYSAVSRKTVRFHQVDTRTGARVRQKRVSAADGSEVAWDDIAKGYEQSDGEYVILTDSDLSALDPKATKTIEIEQFVDLTEIDPIMYDSAYNVVPDPSTPKPYKLLLEAMESSGKVAIARFVMRTKEHIAALRPLDGRLVLSTMVYADEVNDPSEFEALEAVSDVDVSAKERKVAEALIDSLTEDYDPAEYTDQYREKVLELIESKASGATEIVEGEPEEEDDDKVVDIMAALEASIAEAKKARKRHPSQKGKDDEADEDDEKPAKARKTTKKAAKKTSGRKAS</sequence>
<dbReference type="NCBIfam" id="TIGR02772">
    <property type="entry name" value="Ku_bact"/>
    <property type="match status" value="1"/>
</dbReference>
<evidence type="ECO:0000256" key="1">
    <source>
        <dbReference type="ARBA" id="ARBA00023125"/>
    </source>
</evidence>
<evidence type="ECO:0000313" key="7">
    <source>
        <dbReference type="Proteomes" id="UP001216390"/>
    </source>
</evidence>
<dbReference type="AlphaFoldDB" id="A0AAE9Y3V1"/>
<keyword evidence="1 3" id="KW-0238">DNA-binding</keyword>
<dbReference type="PANTHER" id="PTHR41251">
    <property type="entry name" value="NON-HOMOLOGOUS END JOINING PROTEIN KU"/>
    <property type="match status" value="1"/>
</dbReference>
<feature type="region of interest" description="Disordered" evidence="4">
    <location>
        <begin position="230"/>
        <end position="304"/>
    </location>
</feature>
<reference evidence="6" key="1">
    <citation type="submission" date="2023-01" db="EMBL/GenBank/DDBJ databases">
        <title>The diversity of Class Acidimicrobiia in South China Sea sediment environments and the proposal of Iamia marina sp. nov., a novel species of the genus Iamia.</title>
        <authorList>
            <person name="He Y."/>
            <person name="Tian X."/>
        </authorList>
    </citation>
    <scope>NUCLEOTIDE SEQUENCE</scope>
    <source>
        <strain evidence="6">DSM 19957</strain>
    </source>
</reference>
<dbReference type="EMBL" id="CP116942">
    <property type="protein sequence ID" value="WCO66050.1"/>
    <property type="molecule type" value="Genomic_DNA"/>
</dbReference>
<keyword evidence="3" id="KW-0234">DNA repair</keyword>
<dbReference type="GO" id="GO:0006310">
    <property type="term" value="P:DNA recombination"/>
    <property type="evidence" value="ECO:0007669"/>
    <property type="project" value="UniProtKB-KW"/>
</dbReference>
<dbReference type="InterPro" id="IPR016194">
    <property type="entry name" value="SPOC-like_C_dom_sf"/>
</dbReference>
<dbReference type="Pfam" id="PF02735">
    <property type="entry name" value="Ku"/>
    <property type="match status" value="1"/>
</dbReference>
<feature type="compositionally biased region" description="Acidic residues" evidence="4">
    <location>
        <begin position="234"/>
        <end position="245"/>
    </location>
</feature>
<feature type="domain" description="Ku" evidence="5">
    <location>
        <begin position="53"/>
        <end position="181"/>
    </location>
</feature>
<dbReference type="PANTHER" id="PTHR41251:SF1">
    <property type="entry name" value="NON-HOMOLOGOUS END JOINING PROTEIN KU"/>
    <property type="match status" value="1"/>
</dbReference>
<dbReference type="InterPro" id="IPR009187">
    <property type="entry name" value="Prok_Ku"/>
</dbReference>
<name>A0AAE9Y3V1_9ACTN</name>
<evidence type="ECO:0000256" key="4">
    <source>
        <dbReference type="SAM" id="MobiDB-lite"/>
    </source>
</evidence>
<dbReference type="KEGG" id="ima:PO878_16240"/>
<keyword evidence="7" id="KW-1185">Reference proteome</keyword>
<dbReference type="RefSeq" id="WP_272735576.1">
    <property type="nucleotide sequence ID" value="NZ_CP116942.1"/>
</dbReference>
<dbReference type="CDD" id="cd00789">
    <property type="entry name" value="KU_like"/>
    <property type="match status" value="1"/>
</dbReference>
<dbReference type="GO" id="GO:0003690">
    <property type="term" value="F:double-stranded DNA binding"/>
    <property type="evidence" value="ECO:0007669"/>
    <property type="project" value="UniProtKB-UniRule"/>
</dbReference>
<proteinExistence type="inferred from homology"/>
<evidence type="ECO:0000259" key="5">
    <source>
        <dbReference type="SMART" id="SM00559"/>
    </source>
</evidence>
<gene>
    <name evidence="3" type="primary">ku</name>
    <name evidence="6" type="ORF">PO878_16240</name>
</gene>
<dbReference type="GO" id="GO:0006303">
    <property type="term" value="P:double-strand break repair via nonhomologous end joining"/>
    <property type="evidence" value="ECO:0007669"/>
    <property type="project" value="UniProtKB-UniRule"/>
</dbReference>
<organism evidence="6 7">
    <name type="scientific">Iamia majanohamensis</name>
    <dbReference type="NCBI Taxonomy" id="467976"/>
    <lineage>
        <taxon>Bacteria</taxon>
        <taxon>Bacillati</taxon>
        <taxon>Actinomycetota</taxon>
        <taxon>Acidimicrobiia</taxon>
        <taxon>Acidimicrobiales</taxon>
        <taxon>Iamiaceae</taxon>
        <taxon>Iamia</taxon>
    </lineage>
</organism>
<keyword evidence="3" id="KW-0227">DNA damage</keyword>
<evidence type="ECO:0000256" key="2">
    <source>
        <dbReference type="ARBA" id="ARBA00023172"/>
    </source>
</evidence>
<dbReference type="FunFam" id="2.40.290.10:FF:000004">
    <property type="entry name" value="Non-homologous end joining protein Ku"/>
    <property type="match status" value="1"/>
</dbReference>
<keyword evidence="2 3" id="KW-0233">DNA recombination</keyword>
<dbReference type="SMART" id="SM00559">
    <property type="entry name" value="Ku78"/>
    <property type="match status" value="1"/>
</dbReference>
<protein>
    <recommendedName>
        <fullName evidence="3">Non-homologous end joining protein Ku</fullName>
    </recommendedName>
</protein>
<accession>A0AAE9Y3V1</accession>
<dbReference type="SUPFAM" id="SSF100939">
    <property type="entry name" value="SPOC domain-like"/>
    <property type="match status" value="1"/>
</dbReference>
<comment type="similarity">
    <text evidence="3">Belongs to the prokaryotic Ku family.</text>
</comment>
<comment type="subunit">
    <text evidence="3">Homodimer. Interacts with LigD.</text>
</comment>
<dbReference type="Gene3D" id="2.40.290.10">
    <property type="match status" value="1"/>
</dbReference>
<dbReference type="HAMAP" id="MF_01875">
    <property type="entry name" value="Prokaryotic_Ku"/>
    <property type="match status" value="1"/>
</dbReference>
<evidence type="ECO:0000256" key="3">
    <source>
        <dbReference type="HAMAP-Rule" id="MF_01875"/>
    </source>
</evidence>
<evidence type="ECO:0000313" key="6">
    <source>
        <dbReference type="EMBL" id="WCO66050.1"/>
    </source>
</evidence>
<dbReference type="InterPro" id="IPR006164">
    <property type="entry name" value="DNA_bd_Ku70/Ku80"/>
</dbReference>
<dbReference type="Proteomes" id="UP001216390">
    <property type="component" value="Chromosome"/>
</dbReference>
<dbReference type="PIRSF" id="PIRSF006493">
    <property type="entry name" value="Prok_Ku"/>
    <property type="match status" value="1"/>
</dbReference>
<feature type="compositionally biased region" description="Basic residues" evidence="4">
    <location>
        <begin position="286"/>
        <end position="304"/>
    </location>
</feature>